<sequence>MKHKPVVAGMAACQLMLSAQLIGVSPAHADQTVGQRIEKPLGEAGPGVVKSWVQVYSPLPAAAGPHPPGCDYVDYLRYRLADGPQQSGDADAVVTAMPGMFSGPEQFDSLAPEVLRRGHDRSRAVEFWGMQRRSPCYYDRTGLDAAIAAKDYRVAVDYYFNHKAVDGRTFPGWPSSNDTEALKSDDMDQQNRDWYTAIAEAIPDPQQRAKKVYCAGHSQGGENLSYFAATEFGSADHPAPGYAQCAGFVVLDTALTIDQADSKQSRPQDNPGTQPATAGRSFFQGILPDNVVPDAMTLFSIAGIAAYFEPDEESQLLRMLPHSPNMELILRGLLAADHLQLITNDPDVRSFRYTNTAMLGALLDNNSMPLTPADISFGSFGGGPVREKYLWVPEELADIPGTDITLPLIGWPLKKSLLGFDKVAPADPKALYTWNNYDQPAAPDNTGRVYSTPQTEHTDIHSLARQLFEGPTVFFDAFFPGTPRKDTTPVPYPNGPFEKRAVYIYGTNGTVNDTLQLLTPIVQILNPGSHPLRPPDAATGIGYTHLDVLTAAPRQNDGNPSATTIAITDFITR</sequence>
<accession>A0A6G9Y942</accession>
<feature type="compositionally biased region" description="Polar residues" evidence="1">
    <location>
        <begin position="267"/>
        <end position="276"/>
    </location>
</feature>
<proteinExistence type="predicted"/>
<dbReference type="RefSeq" id="WP_167472843.1">
    <property type="nucleotide sequence ID" value="NZ_CP046172.1"/>
</dbReference>
<organism evidence="3 4">
    <name type="scientific">Nocardia arthritidis</name>
    <dbReference type="NCBI Taxonomy" id="228602"/>
    <lineage>
        <taxon>Bacteria</taxon>
        <taxon>Bacillati</taxon>
        <taxon>Actinomycetota</taxon>
        <taxon>Actinomycetes</taxon>
        <taxon>Mycobacteriales</taxon>
        <taxon>Nocardiaceae</taxon>
        <taxon>Nocardia</taxon>
    </lineage>
</organism>
<evidence type="ECO:0008006" key="5">
    <source>
        <dbReference type="Google" id="ProtNLM"/>
    </source>
</evidence>
<protein>
    <recommendedName>
        <fullName evidence="5">Alpha/beta hydrolase</fullName>
    </recommendedName>
</protein>
<dbReference type="SUPFAM" id="SSF53474">
    <property type="entry name" value="alpha/beta-Hydrolases"/>
    <property type="match status" value="1"/>
</dbReference>
<dbReference type="AlphaFoldDB" id="A0A6G9Y942"/>
<dbReference type="KEGG" id="nah:F5544_09425"/>
<keyword evidence="4" id="KW-1185">Reference proteome</keyword>
<feature type="region of interest" description="Disordered" evidence="1">
    <location>
        <begin position="260"/>
        <end position="279"/>
    </location>
</feature>
<dbReference type="Gene3D" id="3.40.50.1820">
    <property type="entry name" value="alpha/beta hydrolase"/>
    <property type="match status" value="1"/>
</dbReference>
<evidence type="ECO:0000256" key="2">
    <source>
        <dbReference type="SAM" id="SignalP"/>
    </source>
</evidence>
<feature type="signal peptide" evidence="2">
    <location>
        <begin position="1"/>
        <end position="29"/>
    </location>
</feature>
<dbReference type="Proteomes" id="UP000503540">
    <property type="component" value="Chromosome"/>
</dbReference>
<reference evidence="3 4" key="1">
    <citation type="journal article" date="2019" name="ACS Chem. Biol.">
        <title>Identification and Mobilization of a Cryptic Antibiotic Biosynthesis Gene Locus from a Human-Pathogenic Nocardia Isolate.</title>
        <authorList>
            <person name="Herisse M."/>
            <person name="Ishida K."/>
            <person name="Porter J.L."/>
            <person name="Howden B."/>
            <person name="Hertweck C."/>
            <person name="Stinear T.P."/>
            <person name="Pidot S.J."/>
        </authorList>
    </citation>
    <scope>NUCLEOTIDE SEQUENCE [LARGE SCALE GENOMIC DNA]</scope>
    <source>
        <strain evidence="3 4">AUSMDU00012717</strain>
    </source>
</reference>
<name>A0A6G9Y942_9NOCA</name>
<gene>
    <name evidence="3" type="ORF">F5544_09425</name>
</gene>
<dbReference type="InterPro" id="IPR029058">
    <property type="entry name" value="AB_hydrolase_fold"/>
</dbReference>
<feature type="chain" id="PRO_5026272641" description="Alpha/beta hydrolase" evidence="2">
    <location>
        <begin position="30"/>
        <end position="573"/>
    </location>
</feature>
<dbReference type="EMBL" id="CP046172">
    <property type="protein sequence ID" value="QIS09785.1"/>
    <property type="molecule type" value="Genomic_DNA"/>
</dbReference>
<keyword evidence="2" id="KW-0732">Signal</keyword>
<evidence type="ECO:0000256" key="1">
    <source>
        <dbReference type="SAM" id="MobiDB-lite"/>
    </source>
</evidence>
<evidence type="ECO:0000313" key="3">
    <source>
        <dbReference type="EMBL" id="QIS09785.1"/>
    </source>
</evidence>
<evidence type="ECO:0000313" key="4">
    <source>
        <dbReference type="Proteomes" id="UP000503540"/>
    </source>
</evidence>